<keyword evidence="9 10" id="KW-0472">Membrane</keyword>
<protein>
    <recommendedName>
        <fullName evidence="3">histidine kinase</fullName>
        <ecNumber evidence="3">2.7.13.3</ecNumber>
    </recommendedName>
</protein>
<dbReference type="InterPro" id="IPR004358">
    <property type="entry name" value="Sig_transdc_His_kin-like_C"/>
</dbReference>
<name>A0ABX9XGQ5_9PSED</name>
<dbReference type="PROSITE" id="PS50109">
    <property type="entry name" value="HIS_KIN"/>
    <property type="match status" value="1"/>
</dbReference>
<dbReference type="Gene3D" id="1.10.287.130">
    <property type="match status" value="1"/>
</dbReference>
<keyword evidence="8 10" id="KW-1133">Transmembrane helix</keyword>
<evidence type="ECO:0000256" key="5">
    <source>
        <dbReference type="ARBA" id="ARBA00022679"/>
    </source>
</evidence>
<feature type="transmembrane region" description="Helical" evidence="10">
    <location>
        <begin position="256"/>
        <end position="277"/>
    </location>
</feature>
<dbReference type="PANTHER" id="PTHR43047:SF72">
    <property type="entry name" value="OSMOSENSING HISTIDINE PROTEIN KINASE SLN1"/>
    <property type="match status" value="1"/>
</dbReference>
<evidence type="ECO:0000256" key="10">
    <source>
        <dbReference type="SAM" id="Phobius"/>
    </source>
</evidence>
<dbReference type="RefSeq" id="WP_123889947.1">
    <property type="nucleotide sequence ID" value="NZ_RKKU01000015.1"/>
</dbReference>
<dbReference type="EC" id="2.7.13.3" evidence="3"/>
<dbReference type="InterPro" id="IPR006189">
    <property type="entry name" value="CHASE_dom"/>
</dbReference>
<gene>
    <name evidence="13" type="ORF">EF096_12420</name>
</gene>
<evidence type="ECO:0000259" key="11">
    <source>
        <dbReference type="PROSITE" id="PS50109"/>
    </source>
</evidence>
<dbReference type="Gene3D" id="3.30.450.350">
    <property type="entry name" value="CHASE domain"/>
    <property type="match status" value="1"/>
</dbReference>
<comment type="catalytic activity">
    <reaction evidence="1">
        <text>ATP + protein L-histidine = ADP + protein N-phospho-L-histidine.</text>
        <dbReference type="EC" id="2.7.13.3"/>
    </reaction>
</comment>
<dbReference type="PANTHER" id="PTHR43047">
    <property type="entry name" value="TWO-COMPONENT HISTIDINE PROTEIN KINASE"/>
    <property type="match status" value="1"/>
</dbReference>
<evidence type="ECO:0000256" key="3">
    <source>
        <dbReference type="ARBA" id="ARBA00012438"/>
    </source>
</evidence>
<dbReference type="SMART" id="SM00387">
    <property type="entry name" value="HATPase_c"/>
    <property type="match status" value="1"/>
</dbReference>
<comment type="caution">
    <text evidence="13">The sequence shown here is derived from an EMBL/GenBank/DDBJ whole genome shotgun (WGS) entry which is preliminary data.</text>
</comment>
<feature type="domain" description="CHASE" evidence="12">
    <location>
        <begin position="108"/>
        <end position="188"/>
    </location>
</feature>
<dbReference type="InterPro" id="IPR005467">
    <property type="entry name" value="His_kinase_dom"/>
</dbReference>
<dbReference type="Proteomes" id="UP000275199">
    <property type="component" value="Unassembled WGS sequence"/>
</dbReference>
<dbReference type="Gene3D" id="3.30.565.10">
    <property type="entry name" value="Histidine kinase-like ATPase, C-terminal domain"/>
    <property type="match status" value="1"/>
</dbReference>
<feature type="domain" description="Histidine kinase" evidence="11">
    <location>
        <begin position="300"/>
        <end position="520"/>
    </location>
</feature>
<evidence type="ECO:0000259" key="12">
    <source>
        <dbReference type="PROSITE" id="PS50839"/>
    </source>
</evidence>
<keyword evidence="5" id="KW-0808">Transferase</keyword>
<keyword evidence="4" id="KW-0597">Phosphoprotein</keyword>
<accession>A0ABX9XGQ5</accession>
<keyword evidence="14" id="KW-1185">Reference proteome</keyword>
<dbReference type="CDD" id="cd00082">
    <property type="entry name" value="HisKA"/>
    <property type="match status" value="1"/>
</dbReference>
<keyword evidence="7" id="KW-0418">Kinase</keyword>
<evidence type="ECO:0000256" key="6">
    <source>
        <dbReference type="ARBA" id="ARBA00022692"/>
    </source>
</evidence>
<evidence type="ECO:0000313" key="13">
    <source>
        <dbReference type="EMBL" id="ROZ83653.1"/>
    </source>
</evidence>
<dbReference type="CDD" id="cd16922">
    <property type="entry name" value="HATPase_EvgS-ArcB-TorS-like"/>
    <property type="match status" value="1"/>
</dbReference>
<evidence type="ECO:0000256" key="4">
    <source>
        <dbReference type="ARBA" id="ARBA00022553"/>
    </source>
</evidence>
<evidence type="ECO:0000256" key="1">
    <source>
        <dbReference type="ARBA" id="ARBA00000085"/>
    </source>
</evidence>
<evidence type="ECO:0000256" key="7">
    <source>
        <dbReference type="ARBA" id="ARBA00022777"/>
    </source>
</evidence>
<dbReference type="PROSITE" id="PS50839">
    <property type="entry name" value="CHASE"/>
    <property type="match status" value="1"/>
</dbReference>
<reference evidence="13 14" key="1">
    <citation type="submission" date="2018-11" db="EMBL/GenBank/DDBJ databases">
        <authorList>
            <person name="Jang G.I."/>
            <person name="Hwang C.Y."/>
        </authorList>
    </citation>
    <scope>NUCLEOTIDE SEQUENCE [LARGE SCALE GENOMIC DNA]</scope>
    <source>
        <strain evidence="13 14">SSM26</strain>
    </source>
</reference>
<comment type="subcellular location">
    <subcellularLocation>
        <location evidence="2">Membrane</location>
    </subcellularLocation>
</comment>
<dbReference type="SUPFAM" id="SSF55874">
    <property type="entry name" value="ATPase domain of HSP90 chaperone/DNA topoisomerase II/histidine kinase"/>
    <property type="match status" value="1"/>
</dbReference>
<organism evidence="13 14">
    <name type="scientific">Pseudomonas neustonica</name>
    <dbReference type="NCBI Taxonomy" id="2487346"/>
    <lineage>
        <taxon>Bacteria</taxon>
        <taxon>Pseudomonadati</taxon>
        <taxon>Pseudomonadota</taxon>
        <taxon>Gammaproteobacteria</taxon>
        <taxon>Pseudomonadales</taxon>
        <taxon>Pseudomonadaceae</taxon>
        <taxon>Pseudomonas</taxon>
    </lineage>
</organism>
<dbReference type="EMBL" id="RKKU01000015">
    <property type="protein sequence ID" value="ROZ83653.1"/>
    <property type="molecule type" value="Genomic_DNA"/>
</dbReference>
<dbReference type="InterPro" id="IPR036890">
    <property type="entry name" value="HATPase_C_sf"/>
</dbReference>
<feature type="transmembrane region" description="Helical" evidence="10">
    <location>
        <begin position="12"/>
        <end position="30"/>
    </location>
</feature>
<dbReference type="InterPro" id="IPR042240">
    <property type="entry name" value="CHASE_sf"/>
</dbReference>
<dbReference type="SMART" id="SM00388">
    <property type="entry name" value="HisKA"/>
    <property type="match status" value="1"/>
</dbReference>
<dbReference type="InterPro" id="IPR003661">
    <property type="entry name" value="HisK_dim/P_dom"/>
</dbReference>
<evidence type="ECO:0000313" key="14">
    <source>
        <dbReference type="Proteomes" id="UP000275199"/>
    </source>
</evidence>
<dbReference type="SUPFAM" id="SSF47384">
    <property type="entry name" value="Homodimeric domain of signal transducing histidine kinase"/>
    <property type="match status" value="1"/>
</dbReference>
<evidence type="ECO:0000256" key="9">
    <source>
        <dbReference type="ARBA" id="ARBA00023136"/>
    </source>
</evidence>
<proteinExistence type="predicted"/>
<dbReference type="InterPro" id="IPR003594">
    <property type="entry name" value="HATPase_dom"/>
</dbReference>
<dbReference type="SMART" id="SM01079">
    <property type="entry name" value="CHASE"/>
    <property type="match status" value="1"/>
</dbReference>
<dbReference type="PRINTS" id="PR00344">
    <property type="entry name" value="BCTRLSENSOR"/>
</dbReference>
<evidence type="ECO:0000256" key="8">
    <source>
        <dbReference type="ARBA" id="ARBA00022989"/>
    </source>
</evidence>
<dbReference type="Pfam" id="PF00512">
    <property type="entry name" value="HisKA"/>
    <property type="match status" value="1"/>
</dbReference>
<dbReference type="InterPro" id="IPR036097">
    <property type="entry name" value="HisK_dim/P_sf"/>
</dbReference>
<dbReference type="Pfam" id="PF02518">
    <property type="entry name" value="HATPase_c"/>
    <property type="match status" value="1"/>
</dbReference>
<dbReference type="Pfam" id="PF03924">
    <property type="entry name" value="CHASE"/>
    <property type="match status" value="1"/>
</dbReference>
<keyword evidence="6 10" id="KW-0812">Transmembrane</keyword>
<sequence length="529" mass="58918">MLTYYRSLLQSLFAMLLIGILVVEVLMWQIDVSARSQSAQQLLSRGADVRSVLETRLRDGIYLTRGLVSFLHSQQGLRDQENVEDWLASMLEEVDYLINIGIAPNNRIELIYPREGNEAALGLAYSDVPAQWSAVQEIMRTGKPVLAGPLNLVQGGSGLVYRSPVYLDGRYWGLVSTVMDASALLGILDTEPRWQDLNVQLQRGQDRRAETFTRIWGADLIPGLPQQAMLIELPSVTWRLIVQLRAERTHAVLYRIGFYGLLLLILLAVGYTSAAHIRQRREREMLRAESEKMKSEFISTINHELRTPLTSILGTLSLLQGGVVGALSKDAERMVLLAKRNGEHLLKLINDLLDIDKLVAGSMQLELQDLELDQILPRAVQELDGVVRQRDLSIQYENPFSHARVRVDPTRFKQVLDNLLSNAIKFSPPGAVIMVQVRSVEDGARWRIEVRDHGGGMPLGFQDKVFERFTQADSSSQRRAGGTGLGLAITRGLVEQMGGEIGFTSSDAGTCFYVLMPALTDSTGIETPA</sequence>
<evidence type="ECO:0000256" key="2">
    <source>
        <dbReference type="ARBA" id="ARBA00004370"/>
    </source>
</evidence>